<keyword evidence="2" id="KW-1133">Transmembrane helix</keyword>
<accession>A0A0M4QNH7</accession>
<dbReference type="SUPFAM" id="SSF56784">
    <property type="entry name" value="HAD-like"/>
    <property type="match status" value="1"/>
</dbReference>
<evidence type="ECO:0000256" key="1">
    <source>
        <dbReference type="ARBA" id="ARBA00006024"/>
    </source>
</evidence>
<feature type="transmembrane region" description="Helical" evidence="2">
    <location>
        <begin position="124"/>
        <end position="144"/>
    </location>
</feature>
<dbReference type="AlphaFoldDB" id="A0A0M4QNH7"/>
<proteinExistence type="inferred from homology"/>
<protein>
    <recommendedName>
        <fullName evidence="5">Cation-transporting P-type ATPase C-terminal domain-containing protein</fullName>
    </recommendedName>
</protein>
<dbReference type="InterPro" id="IPR036412">
    <property type="entry name" value="HAD-like_sf"/>
</dbReference>
<dbReference type="PRINTS" id="PR00119">
    <property type="entry name" value="CATATPASE"/>
</dbReference>
<dbReference type="InterPro" id="IPR051014">
    <property type="entry name" value="Cation_Transport_ATPase_IB"/>
</dbReference>
<evidence type="ECO:0008006" key="5">
    <source>
        <dbReference type="Google" id="ProtNLM"/>
    </source>
</evidence>
<keyword evidence="2" id="KW-0812">Transmembrane</keyword>
<evidence type="ECO:0000313" key="3">
    <source>
        <dbReference type="EMBL" id="ALE92884.1"/>
    </source>
</evidence>
<keyword evidence="4" id="KW-1185">Reference proteome</keyword>
<gene>
    <name evidence="3" type="ORF">AOC05_12225</name>
</gene>
<evidence type="ECO:0000256" key="2">
    <source>
        <dbReference type="SAM" id="Phobius"/>
    </source>
</evidence>
<dbReference type="PANTHER" id="PTHR48085:SF5">
    <property type="entry name" value="CADMIUM_ZINC-TRANSPORTING ATPASE HMA4-RELATED"/>
    <property type="match status" value="1"/>
</dbReference>
<dbReference type="Proteomes" id="UP000062833">
    <property type="component" value="Chromosome"/>
</dbReference>
<keyword evidence="2" id="KW-0472">Membrane</keyword>
<dbReference type="KEGG" id="aaq:AOC05_12225"/>
<dbReference type="PANTHER" id="PTHR48085">
    <property type="entry name" value="CADMIUM/ZINC-TRANSPORTING ATPASE HMA2-RELATED"/>
    <property type="match status" value="1"/>
</dbReference>
<reference evidence="4" key="1">
    <citation type="submission" date="2015-09" db="EMBL/GenBank/DDBJ databases">
        <title>Complete genome of Arthrobacter alpinus strain R3.8.</title>
        <authorList>
            <person name="See-Too W.S."/>
            <person name="Chan K.G."/>
        </authorList>
    </citation>
    <scope>NUCLEOTIDE SEQUENCE [LARGE SCALE GENOMIC DNA]</scope>
    <source>
        <strain evidence="4">R3.8</strain>
    </source>
</reference>
<dbReference type="RefSeq" id="WP_062007463.1">
    <property type="nucleotide sequence ID" value="NZ_CP012677.1"/>
</dbReference>
<dbReference type="PATRIC" id="fig|656366.3.peg.2642"/>
<name>A0A0M4QNH7_9MICC</name>
<feature type="transmembrane region" description="Helical" evidence="2">
    <location>
        <begin position="25"/>
        <end position="43"/>
    </location>
</feature>
<organism evidence="3 4">
    <name type="scientific">Arthrobacter alpinus</name>
    <dbReference type="NCBI Taxonomy" id="656366"/>
    <lineage>
        <taxon>Bacteria</taxon>
        <taxon>Bacillati</taxon>
        <taxon>Actinomycetota</taxon>
        <taxon>Actinomycetes</taxon>
        <taxon>Micrococcales</taxon>
        <taxon>Micrococcaceae</taxon>
        <taxon>Arthrobacter</taxon>
    </lineage>
</organism>
<dbReference type="EMBL" id="CP012677">
    <property type="protein sequence ID" value="ALE92884.1"/>
    <property type="molecule type" value="Genomic_DNA"/>
</dbReference>
<dbReference type="InterPro" id="IPR023214">
    <property type="entry name" value="HAD_sf"/>
</dbReference>
<comment type="similarity">
    <text evidence="1">Belongs to the cation transport ATPase (P-type) (TC 3.A.3) family. Type IB subfamily.</text>
</comment>
<dbReference type="Gene3D" id="3.40.50.1000">
    <property type="entry name" value="HAD superfamily/HAD-like"/>
    <property type="match status" value="1"/>
</dbReference>
<sequence length="197" mass="20619">MIVAVLTFALDALDAVDDSGDDPGPVAGLLRIAFGSFLLFLAARKFAKRFGKSDAGPLPTWMASALGINDAPAIATADVGLAMGAGTDVSIQTADVILMGNRFDQLVHAYSLAKATVRNMKQNTVIALGTVVLLLTAVLFQKVFMATGMLVHEVSVLVVIVNAVRLVRFKDKRAAPPASAARLQVNEGRDVALEGAS</sequence>
<dbReference type="GO" id="GO:0015086">
    <property type="term" value="F:cadmium ion transmembrane transporter activity"/>
    <property type="evidence" value="ECO:0007669"/>
    <property type="project" value="TreeGrafter"/>
</dbReference>
<evidence type="ECO:0000313" key="4">
    <source>
        <dbReference type="Proteomes" id="UP000062833"/>
    </source>
</evidence>
<dbReference type="GO" id="GO:0016020">
    <property type="term" value="C:membrane"/>
    <property type="evidence" value="ECO:0007669"/>
    <property type="project" value="TreeGrafter"/>
</dbReference>
<feature type="transmembrane region" description="Helical" evidence="2">
    <location>
        <begin position="150"/>
        <end position="167"/>
    </location>
</feature>